<name>A0A6C0ACR3_9ZZZZ</name>
<proteinExistence type="predicted"/>
<reference evidence="1" key="1">
    <citation type="journal article" date="2020" name="Nature">
        <title>Giant virus diversity and host interactions through global metagenomics.</title>
        <authorList>
            <person name="Schulz F."/>
            <person name="Roux S."/>
            <person name="Paez-Espino D."/>
            <person name="Jungbluth S."/>
            <person name="Walsh D.A."/>
            <person name="Denef V.J."/>
            <person name="McMahon K.D."/>
            <person name="Konstantinidis K.T."/>
            <person name="Eloe-Fadrosh E.A."/>
            <person name="Kyrpides N.C."/>
            <person name="Woyke T."/>
        </authorList>
    </citation>
    <scope>NUCLEOTIDE SEQUENCE</scope>
    <source>
        <strain evidence="1">GVMAG-S-1004661-13</strain>
    </source>
</reference>
<dbReference type="EMBL" id="MN740550">
    <property type="protein sequence ID" value="QHS77484.1"/>
    <property type="molecule type" value="Genomic_DNA"/>
</dbReference>
<accession>A0A6C0ACR3</accession>
<evidence type="ECO:0000313" key="1">
    <source>
        <dbReference type="EMBL" id="QHS77484.1"/>
    </source>
</evidence>
<protein>
    <submittedName>
        <fullName evidence="1">Uncharacterized protein</fullName>
    </submittedName>
</protein>
<sequence>MSNMSDYTSLTTPAISIGFDKVGTDKVKTLIDLFDLESDSWSFSNVKIKDNFRRILNDLINDSSDRDWSKELNSVATNLDEISDFNYYLSYMCLEHLMTTHDALNGSDFGKIHNQVYTEFLILHVIYSGIFKNIHSKFNENENTIDFSDSYDSFDNYLVERIQYHKDKIINQIKTGIISPIRTLFLFVTDISESEIQKLFKISTNKYVCSSLVWIAGYKGFKIEQKSVIETKAYEFGNLFKKEIDEYHLMGSAIEPNDHDVLTSDEVYLVLDVERQNQHIEHSHLIEKCYEKEQDPKKKDILKNKLINSKETSCKWYNYYCITFHPWYILNKFYWFKFAFPFYSKPIIESIGKTYHDLIHFNFEYPVFGGELEYIGPLTHEVVESEVQNMMDAGYKNFGVTYKNMQPYYLNCHSYDIMYHKFGGVGLLKSTIRKNGTNYDLLWWSTYQYNKEKTKRIREYSCVLSKFKCEYNPETRKATYTVENVGPITTGETMDDAFDAQPDMIKKLVDSLEFNLFF</sequence>
<organism evidence="1">
    <name type="scientific">viral metagenome</name>
    <dbReference type="NCBI Taxonomy" id="1070528"/>
    <lineage>
        <taxon>unclassified sequences</taxon>
        <taxon>metagenomes</taxon>
        <taxon>organismal metagenomes</taxon>
    </lineage>
</organism>
<dbReference type="AlphaFoldDB" id="A0A6C0ACR3"/>